<reference evidence="5" key="1">
    <citation type="journal article" date="2023" name="Proc. Natl. Acad. Sci. U.S.A.">
        <title>Genomic and structural basis for evolution of tropane alkaloid biosynthesis.</title>
        <authorList>
            <person name="Wanga Y.-J."/>
            <person name="Taina T."/>
            <person name="Yua J.-Y."/>
            <person name="Lia J."/>
            <person name="Xua B."/>
            <person name="Chenc J."/>
            <person name="D'Auriad J.C."/>
            <person name="Huanga J.-P."/>
            <person name="Huanga S.-X."/>
        </authorList>
    </citation>
    <scope>NUCLEOTIDE SEQUENCE [LARGE SCALE GENOMIC DNA]</scope>
    <source>
        <strain evidence="5">cv. KIB-2019</strain>
    </source>
</reference>
<dbReference type="GO" id="GO:0004439">
    <property type="term" value="F:phosphatidylinositol-4,5-bisphosphate 5-phosphatase activity"/>
    <property type="evidence" value="ECO:0007669"/>
    <property type="project" value="TreeGrafter"/>
</dbReference>
<feature type="compositionally biased region" description="Polar residues" evidence="2">
    <location>
        <begin position="415"/>
        <end position="426"/>
    </location>
</feature>
<feature type="region of interest" description="Disordered" evidence="2">
    <location>
        <begin position="407"/>
        <end position="452"/>
    </location>
</feature>
<dbReference type="Pfam" id="PF23755">
    <property type="entry name" value="Ig-like_IP5PC_F"/>
    <property type="match status" value="1"/>
</dbReference>
<comment type="caution">
    <text evidence="4">The sequence shown here is derived from an EMBL/GenBank/DDBJ whole genome shotgun (WGS) entry which is preliminary data.</text>
</comment>
<evidence type="ECO:0000313" key="5">
    <source>
        <dbReference type="Proteomes" id="UP001152561"/>
    </source>
</evidence>
<evidence type="ECO:0000313" key="4">
    <source>
        <dbReference type="EMBL" id="KAJ8551486.1"/>
    </source>
</evidence>
<dbReference type="Pfam" id="PF22669">
    <property type="entry name" value="Exo_endo_phos2"/>
    <property type="match status" value="1"/>
</dbReference>
<dbReference type="InterPro" id="IPR046985">
    <property type="entry name" value="IP5"/>
</dbReference>
<gene>
    <name evidence="4" type="ORF">K7X08_021501</name>
</gene>
<dbReference type="InterPro" id="IPR000300">
    <property type="entry name" value="IPPc"/>
</dbReference>
<dbReference type="Proteomes" id="UP001152561">
    <property type="component" value="Unassembled WGS sequence"/>
</dbReference>
<feature type="domain" description="Inositol polyphosphate-related phosphatase" evidence="3">
    <location>
        <begin position="49"/>
        <end position="319"/>
    </location>
</feature>
<evidence type="ECO:0000256" key="2">
    <source>
        <dbReference type="SAM" id="MobiDB-lite"/>
    </source>
</evidence>
<dbReference type="InterPro" id="IPR036691">
    <property type="entry name" value="Endo/exonu/phosph_ase_sf"/>
</dbReference>
<accession>A0A9Q1RDW8</accession>
<sequence>MGWLRKWHGTDAGLEGNLLVGWVAHNGPIVKIIVRDNYLSSLATHGGIRGWSLASPGPIDNIIRPELAEKEHLYTRKSYVMCTALSLMSTVGRTGRKCHGEMVAARHRVRKSLRKHVGDLDVGAIACGLGRAIGNKLYSSVLPSILLLAVGVSSAAQMLRVTNAAAINPDEGKHDFAEADMLVFFSDFNYRLFGITYDEARDFVSQRSFDWLERDQLRAEMKVGKVFQGMREAIIRFSPTYKFERGKPGLGGYDFGEKKRILAWCDRVLYRDNRTSPAAECGLGCPVVASIIQYEGCIEVTESDHNPSLSFKLYFLGTESVSLLQAMTFIDSSIQVTPTSGIIKPDQAAEILVRHEDSQSLKDSVDGVSQSWWSEDTRDREVTLMINIKASQPTEVRTHQVHVRHSFSADALRVNSKNSERSNQGSSHHRSALKHVGSTSNKMKDHQNIRVP</sequence>
<dbReference type="InterPro" id="IPR056454">
    <property type="entry name" value="Beta-prop_IP5PC_F"/>
</dbReference>
<dbReference type="SUPFAM" id="SSF56219">
    <property type="entry name" value="DNase I-like"/>
    <property type="match status" value="1"/>
</dbReference>
<dbReference type="EMBL" id="JAJAGQ010000010">
    <property type="protein sequence ID" value="KAJ8551486.1"/>
    <property type="molecule type" value="Genomic_DNA"/>
</dbReference>
<dbReference type="GO" id="GO:0046856">
    <property type="term" value="P:phosphatidylinositol dephosphorylation"/>
    <property type="evidence" value="ECO:0007669"/>
    <property type="project" value="InterPro"/>
</dbReference>
<dbReference type="Gene3D" id="3.60.10.10">
    <property type="entry name" value="Endonuclease/exonuclease/phosphatase"/>
    <property type="match status" value="1"/>
</dbReference>
<dbReference type="PANTHER" id="PTHR11200">
    <property type="entry name" value="INOSITOL 5-PHOSPHATASE"/>
    <property type="match status" value="1"/>
</dbReference>
<comment type="similarity">
    <text evidence="1">Belongs to the inositol polyphosphate 5-phosphatase family.</text>
</comment>
<dbReference type="SMART" id="SM00128">
    <property type="entry name" value="IPPc"/>
    <property type="match status" value="1"/>
</dbReference>
<dbReference type="InterPro" id="IPR056455">
    <property type="entry name" value="Ig-like_IP5PC_F"/>
</dbReference>
<protein>
    <recommendedName>
        <fullName evidence="3">Inositol polyphosphate-related phosphatase domain-containing protein</fullName>
    </recommendedName>
</protein>
<evidence type="ECO:0000256" key="1">
    <source>
        <dbReference type="ARBA" id="ARBA00010768"/>
    </source>
</evidence>
<dbReference type="OrthoDB" id="1925875at2759"/>
<dbReference type="Pfam" id="PF23754">
    <property type="entry name" value="Beta-prop_IP5PC_F"/>
    <property type="match status" value="1"/>
</dbReference>
<dbReference type="PANTHER" id="PTHR11200:SF280">
    <property type="entry name" value="TYPE I INOSITOL POLYPHOSPHATE 5-PHOSPHATASE 13-LIKE"/>
    <property type="match status" value="1"/>
</dbReference>
<evidence type="ECO:0000259" key="3">
    <source>
        <dbReference type="SMART" id="SM00128"/>
    </source>
</evidence>
<organism evidence="4 5">
    <name type="scientific">Anisodus acutangulus</name>
    <dbReference type="NCBI Taxonomy" id="402998"/>
    <lineage>
        <taxon>Eukaryota</taxon>
        <taxon>Viridiplantae</taxon>
        <taxon>Streptophyta</taxon>
        <taxon>Embryophyta</taxon>
        <taxon>Tracheophyta</taxon>
        <taxon>Spermatophyta</taxon>
        <taxon>Magnoliopsida</taxon>
        <taxon>eudicotyledons</taxon>
        <taxon>Gunneridae</taxon>
        <taxon>Pentapetalae</taxon>
        <taxon>asterids</taxon>
        <taxon>lamiids</taxon>
        <taxon>Solanales</taxon>
        <taxon>Solanaceae</taxon>
        <taxon>Solanoideae</taxon>
        <taxon>Hyoscyameae</taxon>
        <taxon>Anisodus</taxon>
    </lineage>
</organism>
<proteinExistence type="inferred from homology"/>
<keyword evidence="5" id="KW-1185">Reference proteome</keyword>
<name>A0A9Q1RDW8_9SOLA</name>
<feature type="compositionally biased region" description="Basic and acidic residues" evidence="2">
    <location>
        <begin position="442"/>
        <end position="452"/>
    </location>
</feature>
<dbReference type="AlphaFoldDB" id="A0A9Q1RDW8"/>